<dbReference type="GO" id="GO:0036374">
    <property type="term" value="F:glutathione hydrolase activity"/>
    <property type="evidence" value="ECO:0007669"/>
    <property type="project" value="UniProtKB-UniRule"/>
</dbReference>
<evidence type="ECO:0000256" key="3">
    <source>
        <dbReference type="ARBA" id="ARBA00009381"/>
    </source>
</evidence>
<evidence type="ECO:0000256" key="12">
    <source>
        <dbReference type="SAM" id="MobiDB-lite"/>
    </source>
</evidence>
<evidence type="ECO:0000256" key="6">
    <source>
        <dbReference type="ARBA" id="ARBA00023145"/>
    </source>
</evidence>
<dbReference type="InterPro" id="IPR000101">
    <property type="entry name" value="GGT_peptidase"/>
</dbReference>
<evidence type="ECO:0000256" key="13">
    <source>
        <dbReference type="SAM" id="SignalP"/>
    </source>
</evidence>
<comment type="catalytic activity">
    <reaction evidence="1 11">
        <text>an S-substituted glutathione + H2O = an S-substituted L-cysteinylglycine + L-glutamate</text>
        <dbReference type="Rhea" id="RHEA:59468"/>
        <dbReference type="ChEBI" id="CHEBI:15377"/>
        <dbReference type="ChEBI" id="CHEBI:29985"/>
        <dbReference type="ChEBI" id="CHEBI:90779"/>
        <dbReference type="ChEBI" id="CHEBI:143103"/>
        <dbReference type="EC" id="3.4.19.13"/>
    </reaction>
</comment>
<evidence type="ECO:0000256" key="1">
    <source>
        <dbReference type="ARBA" id="ARBA00001049"/>
    </source>
</evidence>
<feature type="chain" id="PRO_5020710507" description="Glutathione hydrolase proenzyme" evidence="13">
    <location>
        <begin position="21"/>
        <end position="600"/>
    </location>
</feature>
<feature type="binding site" evidence="10">
    <location>
        <begin position="482"/>
        <end position="483"/>
    </location>
    <ligand>
        <name>L-glutamate</name>
        <dbReference type="ChEBI" id="CHEBI:29985"/>
    </ligand>
</feature>
<evidence type="ECO:0000256" key="5">
    <source>
        <dbReference type="ARBA" id="ARBA00022801"/>
    </source>
</evidence>
<name>A0A4R6PR28_9GAMM</name>
<dbReference type="AlphaFoldDB" id="A0A4R6PR28"/>
<comment type="subunit">
    <text evidence="11">This enzyme consists of two polypeptide chains, which are synthesized in precursor form from a single polypeptide.</text>
</comment>
<protein>
    <recommendedName>
        <fullName evidence="11">Glutathione hydrolase proenzyme</fullName>
        <ecNumber evidence="11">2.3.2.2</ecNumber>
        <ecNumber evidence="11">3.4.19.13</ecNumber>
    </recommendedName>
    <component>
        <recommendedName>
            <fullName evidence="11">Glutathione hydrolase large chain</fullName>
        </recommendedName>
    </component>
    <component>
        <recommendedName>
            <fullName evidence="11">Glutathione hydrolase small chain</fullName>
        </recommendedName>
    </component>
</protein>
<dbReference type="PRINTS" id="PR01210">
    <property type="entry name" value="GGTRANSPTASE"/>
</dbReference>
<dbReference type="EC" id="2.3.2.2" evidence="11"/>
<evidence type="ECO:0000256" key="8">
    <source>
        <dbReference type="ARBA" id="ARBA00047417"/>
    </source>
</evidence>
<dbReference type="InterPro" id="IPR051792">
    <property type="entry name" value="GGT_bact"/>
</dbReference>
<keyword evidence="11" id="KW-0317">Glutathione biosynthesis</keyword>
<feature type="compositionally biased region" description="Low complexity" evidence="12">
    <location>
        <begin position="25"/>
        <end position="36"/>
    </location>
</feature>
<dbReference type="Proteomes" id="UP000295531">
    <property type="component" value="Unassembled WGS sequence"/>
</dbReference>
<feature type="active site" description="Nucleophile" evidence="9">
    <location>
        <position position="418"/>
    </location>
</feature>
<dbReference type="NCBIfam" id="TIGR00066">
    <property type="entry name" value="g_glut_trans"/>
    <property type="match status" value="1"/>
</dbReference>
<dbReference type="EMBL" id="SNXI01000001">
    <property type="protein sequence ID" value="TDP40567.1"/>
    <property type="molecule type" value="Genomic_DNA"/>
</dbReference>
<comment type="catalytic activity">
    <reaction evidence="8 11">
        <text>an N-terminal (5-L-glutamyl)-[peptide] + an alpha-amino acid = 5-L-glutamyl amino acid + an N-terminal L-alpha-aminoacyl-[peptide]</text>
        <dbReference type="Rhea" id="RHEA:23904"/>
        <dbReference type="Rhea" id="RHEA-COMP:9780"/>
        <dbReference type="Rhea" id="RHEA-COMP:9795"/>
        <dbReference type="ChEBI" id="CHEBI:77644"/>
        <dbReference type="ChEBI" id="CHEBI:78597"/>
        <dbReference type="ChEBI" id="CHEBI:78599"/>
        <dbReference type="ChEBI" id="CHEBI:78608"/>
        <dbReference type="EC" id="2.3.2.2"/>
    </reaction>
</comment>
<keyword evidence="7 11" id="KW-0012">Acyltransferase</keyword>
<evidence type="ECO:0000313" key="15">
    <source>
        <dbReference type="Proteomes" id="UP000295531"/>
    </source>
</evidence>
<accession>A0A4R6PR28</accession>
<feature type="binding site" evidence="10">
    <location>
        <position position="132"/>
    </location>
    <ligand>
        <name>L-glutamate</name>
        <dbReference type="ChEBI" id="CHEBI:29985"/>
    </ligand>
</feature>
<dbReference type="RefSeq" id="WP_133538250.1">
    <property type="nucleotide sequence ID" value="NZ_SNXI01000001.1"/>
</dbReference>
<evidence type="ECO:0000256" key="7">
    <source>
        <dbReference type="ARBA" id="ARBA00023315"/>
    </source>
</evidence>
<dbReference type="GO" id="GO:0103068">
    <property type="term" value="F:leukotriene C4 gamma-glutamyl transferase activity"/>
    <property type="evidence" value="ECO:0007669"/>
    <property type="project" value="UniProtKB-EC"/>
</dbReference>
<comment type="caution">
    <text evidence="14">The sequence shown here is derived from an EMBL/GenBank/DDBJ whole genome shotgun (WGS) entry which is preliminary data.</text>
</comment>
<dbReference type="Gene3D" id="3.60.20.40">
    <property type="match status" value="1"/>
</dbReference>
<dbReference type="EC" id="3.4.19.13" evidence="11"/>
<feature type="compositionally biased region" description="Basic and acidic residues" evidence="12">
    <location>
        <begin position="590"/>
        <end position="600"/>
    </location>
</feature>
<dbReference type="PANTHER" id="PTHR43199">
    <property type="entry name" value="GLUTATHIONE HYDROLASE"/>
    <property type="match status" value="1"/>
</dbReference>
<dbReference type="OrthoDB" id="5297205at2"/>
<evidence type="ECO:0000256" key="9">
    <source>
        <dbReference type="PIRSR" id="PIRSR600101-1"/>
    </source>
</evidence>
<feature type="region of interest" description="Disordered" evidence="12">
    <location>
        <begin position="25"/>
        <end position="49"/>
    </location>
</feature>
<dbReference type="Pfam" id="PF01019">
    <property type="entry name" value="G_glu_transpept"/>
    <property type="match status" value="1"/>
</dbReference>
<dbReference type="GO" id="GO:0006750">
    <property type="term" value="P:glutathione biosynthetic process"/>
    <property type="evidence" value="ECO:0007669"/>
    <property type="project" value="UniProtKB-KW"/>
</dbReference>
<evidence type="ECO:0000256" key="4">
    <source>
        <dbReference type="ARBA" id="ARBA00022679"/>
    </source>
</evidence>
<evidence type="ECO:0000256" key="10">
    <source>
        <dbReference type="PIRSR" id="PIRSR600101-2"/>
    </source>
</evidence>
<evidence type="ECO:0000313" key="14">
    <source>
        <dbReference type="EMBL" id="TDP40567.1"/>
    </source>
</evidence>
<keyword evidence="13" id="KW-0732">Signal</keyword>
<dbReference type="UniPathway" id="UPA00204"/>
<organism evidence="14 15">
    <name type="scientific">Idiomarina aquatica</name>
    <dbReference type="NCBI Taxonomy" id="1327752"/>
    <lineage>
        <taxon>Bacteria</taxon>
        <taxon>Pseudomonadati</taxon>
        <taxon>Pseudomonadota</taxon>
        <taxon>Gammaproteobacteria</taxon>
        <taxon>Alteromonadales</taxon>
        <taxon>Idiomarinaceae</taxon>
        <taxon>Idiomarina</taxon>
    </lineage>
</organism>
<dbReference type="Gene3D" id="1.10.246.130">
    <property type="match status" value="1"/>
</dbReference>
<comment type="PTM">
    <text evidence="11">Cleaved by autocatalysis into a large and a small subunit.</text>
</comment>
<comment type="pathway">
    <text evidence="11">Sulfur metabolism; glutathione metabolism.</text>
</comment>
<evidence type="ECO:0000256" key="11">
    <source>
        <dbReference type="RuleBase" id="RU368036"/>
    </source>
</evidence>
<reference evidence="14 15" key="1">
    <citation type="submission" date="2019-03" db="EMBL/GenBank/DDBJ databases">
        <title>Freshwater and sediment microbial communities from various areas in North America, analyzing microbe dynamics in response to fracking.</title>
        <authorList>
            <person name="Lamendella R."/>
        </authorList>
    </citation>
    <scope>NUCLEOTIDE SEQUENCE [LARGE SCALE GENOMIC DNA]</scope>
    <source>
        <strain evidence="14 15">18_TX</strain>
    </source>
</reference>
<dbReference type="PROSITE" id="PS51257">
    <property type="entry name" value="PROKAR_LIPOPROTEIN"/>
    <property type="match status" value="1"/>
</dbReference>
<keyword evidence="5 11" id="KW-0378">Hydrolase</keyword>
<feature type="binding site" evidence="10">
    <location>
        <position position="506"/>
    </location>
    <ligand>
        <name>L-glutamate</name>
        <dbReference type="ChEBI" id="CHEBI:29985"/>
    </ligand>
</feature>
<dbReference type="GO" id="GO:0006751">
    <property type="term" value="P:glutathione catabolic process"/>
    <property type="evidence" value="ECO:0007669"/>
    <property type="project" value="UniProtKB-UniRule"/>
</dbReference>
<evidence type="ECO:0000256" key="2">
    <source>
        <dbReference type="ARBA" id="ARBA00001089"/>
    </source>
</evidence>
<dbReference type="InterPro" id="IPR029055">
    <property type="entry name" value="Ntn_hydrolases_N"/>
</dbReference>
<feature type="compositionally biased region" description="Basic and acidic residues" evidence="12">
    <location>
        <begin position="37"/>
        <end position="49"/>
    </location>
</feature>
<comment type="similarity">
    <text evidence="3 11">Belongs to the gamma-glutamyltransferase family.</text>
</comment>
<keyword evidence="15" id="KW-1185">Reference proteome</keyword>
<feature type="region of interest" description="Disordered" evidence="12">
    <location>
        <begin position="580"/>
        <end position="600"/>
    </location>
</feature>
<dbReference type="InterPro" id="IPR043138">
    <property type="entry name" value="GGT_lsub"/>
</dbReference>
<keyword evidence="4 11" id="KW-0808">Transferase</keyword>
<feature type="signal peptide" evidence="13">
    <location>
        <begin position="1"/>
        <end position="20"/>
    </location>
</feature>
<gene>
    <name evidence="14" type="ORF">DEU29_101111</name>
</gene>
<keyword evidence="6 11" id="KW-0865">Zymogen</keyword>
<sequence length="600" mass="64310">MKINVRYTIVASVLSSLLLACSPQSQESSQTSTAKTKAPEKASVEVREPEAATGFADKKAVHSKNFMVAAANPHAVNAGYEVLKDGGSAVDAAIAVQTMLGLTEPQSSGIGGGAFILYWDNTEQKLYTVDARETAPMSATDELFLDEQGNAPSWIDAVVGGRSVGTPGVLRGLELAHQRWGKKSWSSLFDDAISLAEQGFEVSPRLAKLVEMEINPGVKKMPAASAYFFPDGEPLQAGELLKNPDYANSLSLIAEQGADAFYTGPLAEKIVDAVQNSAIAPGKLSLKDLANYEAKIRQPVCDNYRQFQVCGMGPPSSGGLTTLQTLGVLANFELAEMPINGLEPTHLFTQASRMAFADRNQWIADPDFVDVPVAAMLDDDYLASRAQQISGDDMGKASPGLYLQPEYRQDIAYERPNTSHMSIVDAEGNVVSMTTSIEMGFGSTVMAGGFLLNNQLTDFSLVPMAGDTPIANRVEPGKRPRSSMSPTIILDEQGKQVVHAVGSPGGSRIINYVTQSIVGLIDWQLDMQQAMNIGHVTNRNDYTSLEKGMAIEKHAEALKKRGHDVRVMDLNSGLHGITINPDGTLTGGADPRREGTVKGE</sequence>
<dbReference type="InterPro" id="IPR043137">
    <property type="entry name" value="GGT_ssub_C"/>
</dbReference>
<dbReference type="SUPFAM" id="SSF56235">
    <property type="entry name" value="N-terminal nucleophile aminohydrolases (Ntn hydrolases)"/>
    <property type="match status" value="1"/>
</dbReference>
<dbReference type="PANTHER" id="PTHR43199:SF1">
    <property type="entry name" value="GLUTATHIONE HYDROLASE PROENZYME"/>
    <property type="match status" value="1"/>
</dbReference>
<feature type="binding site" evidence="10">
    <location>
        <position position="458"/>
    </location>
    <ligand>
        <name>L-glutamate</name>
        <dbReference type="ChEBI" id="CHEBI:29985"/>
    </ligand>
</feature>
<comment type="catalytic activity">
    <reaction evidence="2 11">
        <text>glutathione + H2O = L-cysteinylglycine + L-glutamate</text>
        <dbReference type="Rhea" id="RHEA:28807"/>
        <dbReference type="ChEBI" id="CHEBI:15377"/>
        <dbReference type="ChEBI" id="CHEBI:29985"/>
        <dbReference type="ChEBI" id="CHEBI:57925"/>
        <dbReference type="ChEBI" id="CHEBI:61694"/>
        <dbReference type="EC" id="3.4.19.13"/>
    </reaction>
</comment>
<proteinExistence type="inferred from homology"/>